<evidence type="ECO:0000256" key="1">
    <source>
        <dbReference type="ARBA" id="ARBA00007435"/>
    </source>
</evidence>
<comment type="caution">
    <text evidence="3">The sequence shown here is derived from an EMBL/GenBank/DDBJ whole genome shotgun (WGS) entry which is preliminary data.</text>
</comment>
<sequence>MAYTYMLRCFGGSLYTGWTNDLVKRLAAHSSGKGARYTRSHRPVSLAYFECSATKEDAMRREYQIKQLTRKEKEALIAALPDDILQQIEAINTQLPSQD</sequence>
<reference evidence="3 4" key="1">
    <citation type="submission" date="2019-08" db="EMBL/GenBank/DDBJ databases">
        <title>In-depth cultivation of the pig gut microbiome towards novel bacterial diversity and tailored functional studies.</title>
        <authorList>
            <person name="Wylensek D."/>
            <person name="Hitch T.C.A."/>
            <person name="Clavel T."/>
        </authorList>
    </citation>
    <scope>NUCLEOTIDE SEQUENCE [LARGE SCALE GENOMIC DNA]</scope>
    <source>
        <strain evidence="3 4">Oil+RF-744-WCA-WT-11</strain>
    </source>
</reference>
<accession>A0A6L5X8I4</accession>
<evidence type="ECO:0000313" key="3">
    <source>
        <dbReference type="EMBL" id="MSS15745.1"/>
    </source>
</evidence>
<feature type="domain" description="GIY-YIG" evidence="2">
    <location>
        <begin position="1"/>
        <end position="75"/>
    </location>
</feature>
<dbReference type="Pfam" id="PF01541">
    <property type="entry name" value="GIY-YIG"/>
    <property type="match status" value="1"/>
</dbReference>
<dbReference type="SUPFAM" id="SSF82771">
    <property type="entry name" value="GIY-YIG endonuclease"/>
    <property type="match status" value="1"/>
</dbReference>
<evidence type="ECO:0000259" key="2">
    <source>
        <dbReference type="PROSITE" id="PS50164"/>
    </source>
</evidence>
<gene>
    <name evidence="3" type="ORF">FYJ35_12010</name>
</gene>
<dbReference type="InterPro" id="IPR000305">
    <property type="entry name" value="GIY-YIG_endonuc"/>
</dbReference>
<keyword evidence="4" id="KW-1185">Reference proteome</keyword>
<dbReference type="Proteomes" id="UP000481852">
    <property type="component" value="Unassembled WGS sequence"/>
</dbReference>
<proteinExistence type="inferred from homology"/>
<dbReference type="InterPro" id="IPR035901">
    <property type="entry name" value="GIY-YIG_endonuc_sf"/>
</dbReference>
<dbReference type="InterPro" id="IPR050190">
    <property type="entry name" value="UPF0213_domain"/>
</dbReference>
<dbReference type="PANTHER" id="PTHR34477">
    <property type="entry name" value="UPF0213 PROTEIN YHBQ"/>
    <property type="match status" value="1"/>
</dbReference>
<dbReference type="AlphaFoldDB" id="A0A6L5X8I4"/>
<evidence type="ECO:0000313" key="4">
    <source>
        <dbReference type="Proteomes" id="UP000481852"/>
    </source>
</evidence>
<dbReference type="SMART" id="SM00465">
    <property type="entry name" value="GIYc"/>
    <property type="match status" value="1"/>
</dbReference>
<dbReference type="CDD" id="cd10456">
    <property type="entry name" value="GIY-YIG_UPF0213"/>
    <property type="match status" value="1"/>
</dbReference>
<dbReference type="PANTHER" id="PTHR34477:SF1">
    <property type="entry name" value="UPF0213 PROTEIN YHBQ"/>
    <property type="match status" value="1"/>
</dbReference>
<dbReference type="RefSeq" id="WP_154526908.1">
    <property type="nucleotide sequence ID" value="NZ_JAQYJL010000007.1"/>
</dbReference>
<dbReference type="EMBL" id="VULZ01000015">
    <property type="protein sequence ID" value="MSS15745.1"/>
    <property type="molecule type" value="Genomic_DNA"/>
</dbReference>
<dbReference type="PROSITE" id="PS50164">
    <property type="entry name" value="GIY_YIG"/>
    <property type="match status" value="1"/>
</dbReference>
<comment type="similarity">
    <text evidence="1">Belongs to the UPF0213 family.</text>
</comment>
<protein>
    <submittedName>
        <fullName evidence="3">GIY-YIG nuclease family protein</fullName>
    </submittedName>
</protein>
<name>A0A6L5X8I4_9FIRM</name>
<dbReference type="Gene3D" id="3.40.1440.10">
    <property type="entry name" value="GIY-YIG endonuclease"/>
    <property type="match status" value="1"/>
</dbReference>
<organism evidence="3 4">
    <name type="scientific">Porcincola intestinalis</name>
    <dbReference type="NCBI Taxonomy" id="2606632"/>
    <lineage>
        <taxon>Bacteria</taxon>
        <taxon>Bacillati</taxon>
        <taxon>Bacillota</taxon>
        <taxon>Clostridia</taxon>
        <taxon>Lachnospirales</taxon>
        <taxon>Lachnospiraceae</taxon>
        <taxon>Porcincola</taxon>
    </lineage>
</organism>